<keyword evidence="1" id="KW-0560">Oxidoreductase</keyword>
<dbReference type="InterPro" id="IPR036291">
    <property type="entry name" value="NAD(P)-bd_dom_sf"/>
</dbReference>
<dbReference type="AlphaFoldDB" id="A0A537LJN7"/>
<proteinExistence type="predicted"/>
<evidence type="ECO:0000313" key="4">
    <source>
        <dbReference type="EMBL" id="TMJ08219.1"/>
    </source>
</evidence>
<dbReference type="Gene3D" id="3.40.50.720">
    <property type="entry name" value="NAD(P)-binding Rossmann-like Domain"/>
    <property type="match status" value="1"/>
</dbReference>
<comment type="caution">
    <text evidence="4">The sequence shown here is derived from an EMBL/GenBank/DDBJ whole genome shotgun (WGS) entry which is preliminary data.</text>
</comment>
<accession>A0A537LJN7</accession>
<dbReference type="GO" id="GO:0000166">
    <property type="term" value="F:nucleotide binding"/>
    <property type="evidence" value="ECO:0007669"/>
    <property type="project" value="InterPro"/>
</dbReference>
<name>A0A537LJN7_9BACT</name>
<sequence>WAATAHIPALRALPNYEIRALSAHSAESARAAGEVFGVSAVFSDHKQLVTQPDIDVVAVTVKVPHHRELVSAALAAGRAVYCEWPLGRDLDDARAMAALAAEQGVRTIVGLQARQAPAIEFVQELLGDGYVGEVLSTTMVGLSVPGAVVGQPNAYMLDKTNGANVLTIAIGHSLDILNYVLGEFADLSAVSDLRRPLITIEETGEQIVKTAADQIAVIGTLASGATASVHVREAVAGGTGFLWEINGTDGTLRITADAAYPEIYPLTVAGAHGRSEPALLAAPAALTQKWPALTSLEGTPAYNVGRAYAAFAADIKNGTHTVPDFADAVRRHEVIAAIERSAASGERVKV</sequence>
<dbReference type="Pfam" id="PF01408">
    <property type="entry name" value="GFO_IDH_MocA"/>
    <property type="match status" value="1"/>
</dbReference>
<dbReference type="InterPro" id="IPR050463">
    <property type="entry name" value="Gfo/Idh/MocA_oxidrdct_glycsds"/>
</dbReference>
<dbReference type="SUPFAM" id="SSF55347">
    <property type="entry name" value="Glyceraldehyde-3-phosphate dehydrogenase-like, C-terminal domain"/>
    <property type="match status" value="1"/>
</dbReference>
<dbReference type="PANTHER" id="PTHR43818:SF11">
    <property type="entry name" value="BCDNA.GH03377"/>
    <property type="match status" value="1"/>
</dbReference>
<dbReference type="InterPro" id="IPR000683">
    <property type="entry name" value="Gfo/Idh/MocA-like_OxRdtase_N"/>
</dbReference>
<evidence type="ECO:0000256" key="1">
    <source>
        <dbReference type="ARBA" id="ARBA00023002"/>
    </source>
</evidence>
<feature type="domain" description="Gfo/Idh/MocA-like oxidoreductase N-terminal" evidence="2">
    <location>
        <begin position="2"/>
        <end position="110"/>
    </location>
</feature>
<feature type="non-terminal residue" evidence="4">
    <location>
        <position position="1"/>
    </location>
</feature>
<dbReference type="PANTHER" id="PTHR43818">
    <property type="entry name" value="BCDNA.GH03377"/>
    <property type="match status" value="1"/>
</dbReference>
<dbReference type="Pfam" id="PF22685">
    <property type="entry name" value="Gal80p_C-like"/>
    <property type="match status" value="1"/>
</dbReference>
<evidence type="ECO:0000313" key="5">
    <source>
        <dbReference type="Proteomes" id="UP000315217"/>
    </source>
</evidence>
<dbReference type="GO" id="GO:0016491">
    <property type="term" value="F:oxidoreductase activity"/>
    <property type="evidence" value="ECO:0007669"/>
    <property type="project" value="UniProtKB-KW"/>
</dbReference>
<dbReference type="Gene3D" id="3.30.360.10">
    <property type="entry name" value="Dihydrodipicolinate Reductase, domain 2"/>
    <property type="match status" value="1"/>
</dbReference>
<protein>
    <submittedName>
        <fullName evidence="4">Gfo/Idh/MocA family oxidoreductase</fullName>
    </submittedName>
</protein>
<dbReference type="Proteomes" id="UP000315217">
    <property type="component" value="Unassembled WGS sequence"/>
</dbReference>
<dbReference type="SUPFAM" id="SSF51735">
    <property type="entry name" value="NAD(P)-binding Rossmann-fold domains"/>
    <property type="match status" value="1"/>
</dbReference>
<dbReference type="InterPro" id="IPR055080">
    <property type="entry name" value="Gal80p-like_C"/>
</dbReference>
<evidence type="ECO:0000259" key="2">
    <source>
        <dbReference type="Pfam" id="PF01408"/>
    </source>
</evidence>
<dbReference type="EMBL" id="VBAI01000207">
    <property type="protein sequence ID" value="TMJ08219.1"/>
    <property type="molecule type" value="Genomic_DNA"/>
</dbReference>
<reference evidence="4 5" key="1">
    <citation type="journal article" date="2019" name="Nat. Microbiol.">
        <title>Mediterranean grassland soil C-N compound turnover is dependent on rainfall and depth, and is mediated by genomically divergent microorganisms.</title>
        <authorList>
            <person name="Diamond S."/>
            <person name="Andeer P.F."/>
            <person name="Li Z."/>
            <person name="Crits-Christoph A."/>
            <person name="Burstein D."/>
            <person name="Anantharaman K."/>
            <person name="Lane K.R."/>
            <person name="Thomas B.C."/>
            <person name="Pan C."/>
            <person name="Northen T.R."/>
            <person name="Banfield J.F."/>
        </authorList>
    </citation>
    <scope>NUCLEOTIDE SEQUENCE [LARGE SCALE GENOMIC DNA]</scope>
    <source>
        <strain evidence="4">NP_1</strain>
    </source>
</reference>
<evidence type="ECO:0000259" key="3">
    <source>
        <dbReference type="Pfam" id="PF22685"/>
    </source>
</evidence>
<organism evidence="4 5">
    <name type="scientific">Candidatus Segetimicrobium genomatis</name>
    <dbReference type="NCBI Taxonomy" id="2569760"/>
    <lineage>
        <taxon>Bacteria</taxon>
        <taxon>Bacillati</taxon>
        <taxon>Candidatus Sysuimicrobiota</taxon>
        <taxon>Candidatus Sysuimicrobiia</taxon>
        <taxon>Candidatus Sysuimicrobiales</taxon>
        <taxon>Candidatus Segetimicrobiaceae</taxon>
        <taxon>Candidatus Segetimicrobium</taxon>
    </lineage>
</organism>
<gene>
    <name evidence="4" type="ORF">E6G98_12515</name>
</gene>
<feature type="domain" description="Gal80p-like C-terminal" evidence="3">
    <location>
        <begin position="117"/>
        <end position="255"/>
    </location>
</feature>